<dbReference type="GO" id="GO:0005886">
    <property type="term" value="C:plasma membrane"/>
    <property type="evidence" value="ECO:0007669"/>
    <property type="project" value="TreeGrafter"/>
</dbReference>
<feature type="transmembrane region" description="Helical" evidence="7">
    <location>
        <begin position="21"/>
        <end position="42"/>
    </location>
</feature>
<evidence type="ECO:0000313" key="8">
    <source>
        <dbReference type="EMBL" id="CAD7624797.1"/>
    </source>
</evidence>
<evidence type="ECO:0000256" key="5">
    <source>
        <dbReference type="ARBA" id="ARBA00023136"/>
    </source>
</evidence>
<proteinExistence type="inferred from homology"/>
<dbReference type="PANTHER" id="PTHR10926:SF0">
    <property type="entry name" value="CDC50, ISOFORM A"/>
    <property type="match status" value="1"/>
</dbReference>
<protein>
    <recommendedName>
        <fullName evidence="10">Cell cycle control protein 50A</fullName>
    </recommendedName>
</protein>
<evidence type="ECO:0000256" key="3">
    <source>
        <dbReference type="ARBA" id="ARBA00022692"/>
    </source>
</evidence>
<keyword evidence="3 7" id="KW-0812">Transmembrane</keyword>
<evidence type="ECO:0000256" key="6">
    <source>
        <dbReference type="PIRNR" id="PIRNR015840"/>
    </source>
</evidence>
<comment type="subcellular location">
    <subcellularLocation>
        <location evidence="1">Membrane</location>
        <topology evidence="1">Multi-pass membrane protein</topology>
    </subcellularLocation>
</comment>
<dbReference type="Proteomes" id="UP000759131">
    <property type="component" value="Unassembled WGS sequence"/>
</dbReference>
<evidence type="ECO:0000256" key="4">
    <source>
        <dbReference type="ARBA" id="ARBA00022989"/>
    </source>
</evidence>
<keyword evidence="9" id="KW-1185">Reference proteome</keyword>
<evidence type="ECO:0008006" key="10">
    <source>
        <dbReference type="Google" id="ProtNLM"/>
    </source>
</evidence>
<dbReference type="GO" id="GO:0005794">
    <property type="term" value="C:Golgi apparatus"/>
    <property type="evidence" value="ECO:0007669"/>
    <property type="project" value="TreeGrafter"/>
</dbReference>
<keyword evidence="5 6" id="KW-0472">Membrane</keyword>
<dbReference type="OrthoDB" id="340608at2759"/>
<dbReference type="PIRSF" id="PIRSF015840">
    <property type="entry name" value="DUF284_TM_euk"/>
    <property type="match status" value="1"/>
</dbReference>
<dbReference type="InterPro" id="IPR005045">
    <property type="entry name" value="CDC50/LEM3_fam"/>
</dbReference>
<evidence type="ECO:0000313" key="9">
    <source>
        <dbReference type="Proteomes" id="UP000759131"/>
    </source>
</evidence>
<dbReference type="Pfam" id="PF03381">
    <property type="entry name" value="CDC50"/>
    <property type="match status" value="1"/>
</dbReference>
<dbReference type="EMBL" id="CAJPIZ010002574">
    <property type="protein sequence ID" value="CAG2105227.1"/>
    <property type="molecule type" value="Genomic_DNA"/>
</dbReference>
<keyword evidence="4 7" id="KW-1133">Transmembrane helix</keyword>
<dbReference type="EMBL" id="OC857149">
    <property type="protein sequence ID" value="CAD7624797.1"/>
    <property type="molecule type" value="Genomic_DNA"/>
</dbReference>
<accession>A0A7R9KMQ7</accession>
<sequence length="321" mass="36802">MSSAFKQQKLPSWSPILTVGTVLPTFFLIGVAFIPIGIGLLVSSNQVQEFELNYTACKQFANGTDGPKKCSEVIANHPEIECKCRVNFTLEENFRREVYLYYGLTNFYQNHRRYVKSRDDRQLLGEIKGSTECQPFHKRDGKWIAPCGAIANSLFNDTFLVQRLTDNGFKTIPIMETGIAWATDVNAKFRNPKLPEGEKNLSKAFEGTVEPPNWQNPVWRLAGNDNDQNNGYQNERFIVWMRTAALPTFRKIFGRFRHEINEENADYHSYLPKGRYQLIVTYAFPVADFKGTKRFIISNTSWLGGKNPFIGVMYIIVGCYE</sequence>
<comment type="similarity">
    <text evidence="2 6">Belongs to the CDC50/LEM3 family.</text>
</comment>
<dbReference type="GO" id="GO:0005783">
    <property type="term" value="C:endoplasmic reticulum"/>
    <property type="evidence" value="ECO:0007669"/>
    <property type="project" value="TreeGrafter"/>
</dbReference>
<evidence type="ECO:0000256" key="7">
    <source>
        <dbReference type="SAM" id="Phobius"/>
    </source>
</evidence>
<gene>
    <name evidence="8" type="ORF">OSB1V03_LOCUS5237</name>
</gene>
<dbReference type="PANTHER" id="PTHR10926">
    <property type="entry name" value="CELL CYCLE CONTROL PROTEIN 50"/>
    <property type="match status" value="1"/>
</dbReference>
<dbReference type="AlphaFoldDB" id="A0A7R9KMQ7"/>
<organism evidence="8">
    <name type="scientific">Medioppia subpectinata</name>
    <dbReference type="NCBI Taxonomy" id="1979941"/>
    <lineage>
        <taxon>Eukaryota</taxon>
        <taxon>Metazoa</taxon>
        <taxon>Ecdysozoa</taxon>
        <taxon>Arthropoda</taxon>
        <taxon>Chelicerata</taxon>
        <taxon>Arachnida</taxon>
        <taxon>Acari</taxon>
        <taxon>Acariformes</taxon>
        <taxon>Sarcoptiformes</taxon>
        <taxon>Oribatida</taxon>
        <taxon>Brachypylina</taxon>
        <taxon>Oppioidea</taxon>
        <taxon>Oppiidae</taxon>
        <taxon>Medioppia</taxon>
    </lineage>
</organism>
<evidence type="ECO:0000256" key="1">
    <source>
        <dbReference type="ARBA" id="ARBA00004141"/>
    </source>
</evidence>
<name>A0A7R9KMQ7_9ACAR</name>
<evidence type="ECO:0000256" key="2">
    <source>
        <dbReference type="ARBA" id="ARBA00009457"/>
    </source>
</evidence>
<reference evidence="8" key="1">
    <citation type="submission" date="2020-11" db="EMBL/GenBank/DDBJ databases">
        <authorList>
            <person name="Tran Van P."/>
        </authorList>
    </citation>
    <scope>NUCLEOTIDE SEQUENCE</scope>
</reference>